<name>A0A9P7QBY6_9HYPO</name>
<dbReference type="Proteomes" id="UP000707071">
    <property type="component" value="Unassembled WGS sequence"/>
</dbReference>
<dbReference type="Pfam" id="PF26163">
    <property type="entry name" value="mS26"/>
    <property type="match status" value="1"/>
</dbReference>
<organism evidence="2 3">
    <name type="scientific">Claviceps aff. purpurea</name>
    <dbReference type="NCBI Taxonomy" id="1967640"/>
    <lineage>
        <taxon>Eukaryota</taxon>
        <taxon>Fungi</taxon>
        <taxon>Dikarya</taxon>
        <taxon>Ascomycota</taxon>
        <taxon>Pezizomycotina</taxon>
        <taxon>Sordariomycetes</taxon>
        <taxon>Hypocreomycetidae</taxon>
        <taxon>Hypocreales</taxon>
        <taxon>Clavicipitaceae</taxon>
        <taxon>Claviceps</taxon>
    </lineage>
</organism>
<gene>
    <name evidence="2" type="ORF">E4U09_007101</name>
</gene>
<comment type="caution">
    <text evidence="2">The sequence shown here is derived from an EMBL/GenBank/DDBJ whole genome shotgun (WGS) entry which is preliminary data.</text>
</comment>
<accession>A0A9P7QBY6</accession>
<dbReference type="InterPro" id="IPR058940">
    <property type="entry name" value="mS26_fungi"/>
</dbReference>
<dbReference type="AlphaFoldDB" id="A0A9P7QBY6"/>
<keyword evidence="3" id="KW-1185">Reference proteome</keyword>
<evidence type="ECO:0000313" key="3">
    <source>
        <dbReference type="Proteomes" id="UP000707071"/>
    </source>
</evidence>
<reference evidence="2 3" key="1">
    <citation type="journal article" date="2020" name="bioRxiv">
        <title>Whole genome comparisons of ergot fungi reveals the divergence and evolution of species within the genus Claviceps are the result of varying mechanisms driving genome evolution and host range expansion.</title>
        <authorList>
            <person name="Wyka S.A."/>
            <person name="Mondo S.J."/>
            <person name="Liu M."/>
            <person name="Dettman J."/>
            <person name="Nalam V."/>
            <person name="Broders K.D."/>
        </authorList>
    </citation>
    <scope>NUCLEOTIDE SEQUENCE [LARGE SCALE GENOMIC DNA]</scope>
    <source>
        <strain evidence="2 3">Clav52</strain>
    </source>
</reference>
<dbReference type="CDD" id="cd23703">
    <property type="entry name" value="mS26_PET12"/>
    <property type="match status" value="1"/>
</dbReference>
<evidence type="ECO:0000313" key="2">
    <source>
        <dbReference type="EMBL" id="KAG6285724.1"/>
    </source>
</evidence>
<evidence type="ECO:0000256" key="1">
    <source>
        <dbReference type="SAM" id="MobiDB-lite"/>
    </source>
</evidence>
<protein>
    <submittedName>
        <fullName evidence="2">Uncharacterized protein</fullName>
    </submittedName>
</protein>
<proteinExistence type="predicted"/>
<sequence>MPLTASVPYSRQPLRKALYSLRNFSNSHRLGSLRVSPESPSYVRLPTPPQSDEARPARIRGHLPVPREIFPRREGDAKIQASYIEKTVPRSTQVREDNNIQRWKAALADSRRSNLKDGLDALWHRRLENDNNRIYRARRKTQQHNKAGAQVEREDDRLTRSTILKALMDTKVHPDPERFSRAKKSRSKVLALDSAKREARRDAIMELYTSASKFIVYENELKAEIDKVFTEDYFRTLSSQASRHGCTDNVWGVCGKPPSIGNMIEASTGASTKLYPVSDLSVKRQKTIADHLTSGKME</sequence>
<feature type="region of interest" description="Disordered" evidence="1">
    <location>
        <begin position="30"/>
        <end position="55"/>
    </location>
</feature>
<dbReference type="EMBL" id="SRRH01000696">
    <property type="protein sequence ID" value="KAG6285724.1"/>
    <property type="molecule type" value="Genomic_DNA"/>
</dbReference>